<dbReference type="InterPro" id="IPR029058">
    <property type="entry name" value="AB_hydrolase_fold"/>
</dbReference>
<dbReference type="EMBL" id="QAAA01000024">
    <property type="protein sequence ID" value="PTN00727.1"/>
    <property type="molecule type" value="Genomic_DNA"/>
</dbReference>
<name>A0A2T5BNZ2_9RHOB</name>
<accession>A0A2T5BNZ2</accession>
<dbReference type="RefSeq" id="WP_107893502.1">
    <property type="nucleotide sequence ID" value="NZ_NHSI01000040.1"/>
</dbReference>
<sequence>MNLCKDTLRGQVYLGLTLNETTLKLLRSGIIPIGLGQTDLERFYRTWVANHAMLRSACDRPVLNTNAFILNVTEPECPAILRKLAINDTPPAAWVRDFGGTLTSDRVPGDHYTAFSAPENAAAVARKFHAALAGEDLWTKAPRVAEMVA</sequence>
<dbReference type="Proteomes" id="UP000243859">
    <property type="component" value="Unassembled WGS sequence"/>
</dbReference>
<organism evidence="1 2">
    <name type="scientific">Rhodovulum imhoffii</name>
    <dbReference type="NCBI Taxonomy" id="365340"/>
    <lineage>
        <taxon>Bacteria</taxon>
        <taxon>Pseudomonadati</taxon>
        <taxon>Pseudomonadota</taxon>
        <taxon>Alphaproteobacteria</taxon>
        <taxon>Rhodobacterales</taxon>
        <taxon>Paracoccaceae</taxon>
        <taxon>Rhodovulum</taxon>
    </lineage>
</organism>
<dbReference type="Gene3D" id="3.40.50.1820">
    <property type="entry name" value="alpha/beta hydrolase"/>
    <property type="match status" value="1"/>
</dbReference>
<protein>
    <submittedName>
        <fullName evidence="1">Uncharacterized protein</fullName>
    </submittedName>
</protein>
<dbReference type="AlphaFoldDB" id="A0A2T5BNZ2"/>
<evidence type="ECO:0000313" key="2">
    <source>
        <dbReference type="Proteomes" id="UP000243859"/>
    </source>
</evidence>
<evidence type="ECO:0000313" key="1">
    <source>
        <dbReference type="EMBL" id="PTN00727.1"/>
    </source>
</evidence>
<comment type="caution">
    <text evidence="1">The sequence shown here is derived from an EMBL/GenBank/DDBJ whole genome shotgun (WGS) entry which is preliminary data.</text>
</comment>
<gene>
    <name evidence="1" type="ORF">C8N32_12421</name>
</gene>
<reference evidence="1 2" key="1">
    <citation type="submission" date="2018-04" db="EMBL/GenBank/DDBJ databases">
        <title>Genomic Encyclopedia of Archaeal and Bacterial Type Strains, Phase II (KMG-II): from individual species to whole genera.</title>
        <authorList>
            <person name="Goeker M."/>
        </authorList>
    </citation>
    <scope>NUCLEOTIDE SEQUENCE [LARGE SCALE GENOMIC DNA]</scope>
    <source>
        <strain evidence="1 2">DSM 18064</strain>
    </source>
</reference>
<keyword evidence="2" id="KW-1185">Reference proteome</keyword>
<proteinExistence type="predicted"/>